<evidence type="ECO:0000313" key="7">
    <source>
        <dbReference type="EMBL" id="MBS6940370.1"/>
    </source>
</evidence>
<evidence type="ECO:0000256" key="4">
    <source>
        <dbReference type="ARBA" id="ARBA00023002"/>
    </source>
</evidence>
<keyword evidence="5" id="KW-1133">Transmembrane helix</keyword>
<gene>
    <name evidence="7" type="ORF">KH142_02605</name>
</gene>
<feature type="transmembrane region" description="Helical" evidence="5">
    <location>
        <begin position="12"/>
        <end position="31"/>
    </location>
</feature>
<dbReference type="EMBL" id="JAGZSV010000027">
    <property type="protein sequence ID" value="MBS6940370.1"/>
    <property type="molecule type" value="Genomic_DNA"/>
</dbReference>
<dbReference type="InterPro" id="IPR006311">
    <property type="entry name" value="TAT_signal"/>
</dbReference>
<accession>A0A943V074</accession>
<evidence type="ECO:0000256" key="1">
    <source>
        <dbReference type="ARBA" id="ARBA00001974"/>
    </source>
</evidence>
<dbReference type="InterPro" id="IPR050315">
    <property type="entry name" value="FAD-oxidoreductase_2"/>
</dbReference>
<dbReference type="PANTHER" id="PTHR43400:SF10">
    <property type="entry name" value="3-OXOSTEROID 1-DEHYDROGENASE"/>
    <property type="match status" value="1"/>
</dbReference>
<dbReference type="GO" id="GO:0008202">
    <property type="term" value="P:steroid metabolic process"/>
    <property type="evidence" value="ECO:0007669"/>
    <property type="project" value="UniProtKB-ARBA"/>
</dbReference>
<dbReference type="Gene3D" id="3.50.50.60">
    <property type="entry name" value="FAD/NAD(P)-binding domain"/>
    <property type="match status" value="1"/>
</dbReference>
<proteinExistence type="predicted"/>
<feature type="domain" description="FAD-dependent oxidoreductase 2 FAD-binding" evidence="6">
    <location>
        <begin position="49"/>
        <end position="471"/>
    </location>
</feature>
<dbReference type="SUPFAM" id="SSF51905">
    <property type="entry name" value="FAD/NAD(P)-binding domain"/>
    <property type="match status" value="1"/>
</dbReference>
<organism evidence="7 8">
    <name type="scientific">Slackia piriformis</name>
    <dbReference type="NCBI Taxonomy" id="626934"/>
    <lineage>
        <taxon>Bacteria</taxon>
        <taxon>Bacillati</taxon>
        <taxon>Actinomycetota</taxon>
        <taxon>Coriobacteriia</taxon>
        <taxon>Eggerthellales</taxon>
        <taxon>Eggerthellaceae</taxon>
        <taxon>Slackia</taxon>
    </lineage>
</organism>
<dbReference type="Proteomes" id="UP000727506">
    <property type="component" value="Unassembled WGS sequence"/>
</dbReference>
<reference evidence="7" key="1">
    <citation type="submission" date="2021-02" db="EMBL/GenBank/DDBJ databases">
        <title>Infant gut strain persistence is associated with maternal origin, phylogeny, and functional potential including surface adhesion and iron acquisition.</title>
        <authorList>
            <person name="Lou Y.C."/>
        </authorList>
    </citation>
    <scope>NUCLEOTIDE SEQUENCE</scope>
    <source>
        <strain evidence="7">L2_039_000G1_dasL2_039_000G1_concoct_11</strain>
    </source>
</reference>
<dbReference type="InterPro" id="IPR003953">
    <property type="entry name" value="FAD-dep_OxRdtase_2_FAD-bd"/>
</dbReference>
<keyword evidence="5" id="KW-0472">Membrane</keyword>
<evidence type="ECO:0000313" key="8">
    <source>
        <dbReference type="Proteomes" id="UP000727506"/>
    </source>
</evidence>
<dbReference type="AlphaFoldDB" id="A0A943V074"/>
<protein>
    <submittedName>
        <fullName evidence="7">FAD-dependent oxidoreductase</fullName>
    </submittedName>
</protein>
<name>A0A943V074_9ACTN</name>
<keyword evidence="5" id="KW-0812">Transmembrane</keyword>
<sequence length="502" mass="52031">MEKTQGISRRGFLGAGFAAAAGVAATAMLGGCAPKGGASGDLSWSEEYDVVVIGAGAGGYAAAIEAAGNGASVVVLEKAEKIGGDSALCDGILGGWGTRLQKEAGIDLGADEVFAWFTANPEWYGSFDMDVARLNADKCGETIDWLQDLGVEFEPEVGPRFGYTELPAIHQVVGKGAAMMDVLARAAEGAGVKTYTGTPAVRLVADDQGRIIGVRAKKGSDDFDVKADKGVVVASGGFAGSSEVLTAFNSESAGLMARSDPNMTGDGLLMAMEHGAHICKADRLPLVSSLAGLETKSPVNLNYAFRLHEIWLDAEGKRFFDESTPFESPLGHNAILRKQNAQGGAQPIAFVGTTPELTALSEKMPMQWPSADTVEEAASLAGLDPAAVKATVDAYNAACAAGRDDECGRPAEYLIPLEPPFYVAPITSMTTLSLGGLKIDVDAHVLRMKHPADKGAVHQPIAGLYAAGETCEWNCAAGWTVLTAMTTGRIAGRNAAGEQASA</sequence>
<dbReference type="Gene3D" id="3.90.700.10">
    <property type="entry name" value="Succinate dehydrogenase/fumarate reductase flavoprotein, catalytic domain"/>
    <property type="match status" value="1"/>
</dbReference>
<keyword evidence="2" id="KW-0285">Flavoprotein</keyword>
<dbReference type="PRINTS" id="PR00411">
    <property type="entry name" value="PNDRDTASEI"/>
</dbReference>
<dbReference type="GO" id="GO:0033765">
    <property type="term" value="F:steroid dehydrogenase activity, acting on the CH-CH group of donors"/>
    <property type="evidence" value="ECO:0007669"/>
    <property type="project" value="UniProtKB-ARBA"/>
</dbReference>
<comment type="cofactor">
    <cofactor evidence="1">
        <name>FAD</name>
        <dbReference type="ChEBI" id="CHEBI:57692"/>
    </cofactor>
</comment>
<dbReference type="InterPro" id="IPR036188">
    <property type="entry name" value="FAD/NAD-bd_sf"/>
</dbReference>
<evidence type="ECO:0000259" key="6">
    <source>
        <dbReference type="Pfam" id="PF00890"/>
    </source>
</evidence>
<dbReference type="InterPro" id="IPR027477">
    <property type="entry name" value="Succ_DH/fumarate_Rdtase_cat_sf"/>
</dbReference>
<evidence type="ECO:0000256" key="5">
    <source>
        <dbReference type="SAM" id="Phobius"/>
    </source>
</evidence>
<dbReference type="PROSITE" id="PS51257">
    <property type="entry name" value="PROKAR_LIPOPROTEIN"/>
    <property type="match status" value="1"/>
</dbReference>
<evidence type="ECO:0000256" key="3">
    <source>
        <dbReference type="ARBA" id="ARBA00022827"/>
    </source>
</evidence>
<dbReference type="SUPFAM" id="SSF56425">
    <property type="entry name" value="Succinate dehydrogenase/fumarate reductase flavoprotein, catalytic domain"/>
    <property type="match status" value="1"/>
</dbReference>
<comment type="caution">
    <text evidence="7">The sequence shown here is derived from an EMBL/GenBank/DDBJ whole genome shotgun (WGS) entry which is preliminary data.</text>
</comment>
<keyword evidence="4" id="KW-0560">Oxidoreductase</keyword>
<dbReference type="PROSITE" id="PS51318">
    <property type="entry name" value="TAT"/>
    <property type="match status" value="1"/>
</dbReference>
<dbReference type="Pfam" id="PF00890">
    <property type="entry name" value="FAD_binding_2"/>
    <property type="match status" value="1"/>
</dbReference>
<dbReference type="PANTHER" id="PTHR43400">
    <property type="entry name" value="FUMARATE REDUCTASE"/>
    <property type="match status" value="1"/>
</dbReference>
<keyword evidence="3" id="KW-0274">FAD</keyword>
<evidence type="ECO:0000256" key="2">
    <source>
        <dbReference type="ARBA" id="ARBA00022630"/>
    </source>
</evidence>